<evidence type="ECO:0008006" key="3">
    <source>
        <dbReference type="Google" id="ProtNLM"/>
    </source>
</evidence>
<comment type="caution">
    <text evidence="1">The sequence shown here is derived from an EMBL/GenBank/DDBJ whole genome shotgun (WGS) entry which is preliminary data.</text>
</comment>
<evidence type="ECO:0000313" key="2">
    <source>
        <dbReference type="Proteomes" id="UP001423409"/>
    </source>
</evidence>
<dbReference type="EMBL" id="BAABQU010000013">
    <property type="protein sequence ID" value="GAA5439890.1"/>
    <property type="molecule type" value="Genomic_DNA"/>
</dbReference>
<dbReference type="Proteomes" id="UP001423409">
    <property type="component" value="Unassembled WGS sequence"/>
</dbReference>
<gene>
    <name evidence="1" type="ORF">Dcae01_01397</name>
</gene>
<evidence type="ECO:0000313" key="1">
    <source>
        <dbReference type="EMBL" id="GAA5439890.1"/>
    </source>
</evidence>
<dbReference type="RefSeq" id="WP_345443707.1">
    <property type="nucleotide sequence ID" value="NZ_BAABQU010000013.1"/>
</dbReference>
<dbReference type="Gene3D" id="3.40.50.300">
    <property type="entry name" value="P-loop containing nucleotide triphosphate hydrolases"/>
    <property type="match status" value="1"/>
</dbReference>
<dbReference type="InterPro" id="IPR027417">
    <property type="entry name" value="P-loop_NTPase"/>
</dbReference>
<reference evidence="1 2" key="1">
    <citation type="submission" date="2024-02" db="EMBL/GenBank/DDBJ databases">
        <title>Deinococcus caeni NBRC 101312.</title>
        <authorList>
            <person name="Ichikawa N."/>
            <person name="Katano-Makiyama Y."/>
            <person name="Hidaka K."/>
        </authorList>
    </citation>
    <scope>NUCLEOTIDE SEQUENCE [LARGE SCALE GENOMIC DNA]</scope>
    <source>
        <strain evidence="1 2">NBRC 101312</strain>
    </source>
</reference>
<keyword evidence="2" id="KW-1185">Reference proteome</keyword>
<accession>A0ABP9UDR1</accession>
<organism evidence="1 2">
    <name type="scientific">Deinococcus caeni</name>
    <dbReference type="NCBI Taxonomy" id="569127"/>
    <lineage>
        <taxon>Bacteria</taxon>
        <taxon>Thermotogati</taxon>
        <taxon>Deinococcota</taxon>
        <taxon>Deinococci</taxon>
        <taxon>Deinococcales</taxon>
        <taxon>Deinococcaceae</taxon>
        <taxon>Deinococcus</taxon>
    </lineage>
</organism>
<sequence>MPPRFVGRDRQLAALQTFYNAPDTHLATLRGRRRVGKSRLLLHSLESGRSAYHQAAQLTPDSNFGRFREDMHAALHALLPDDLAGDLTTGLTQAPGFIHVRHLTARFDYLFRRSNLVRGSRAR</sequence>
<proteinExistence type="predicted"/>
<protein>
    <recommendedName>
        <fullName evidence="3">ATP-binding protein</fullName>
    </recommendedName>
</protein>
<name>A0ABP9UDR1_9DEIO</name>